<comment type="subcellular location">
    <subcellularLocation>
        <location evidence="1">Membrane</location>
        <topology evidence="1">Single-pass membrane protein</topology>
    </subcellularLocation>
</comment>
<evidence type="ECO:0000256" key="6">
    <source>
        <dbReference type="SAM" id="Phobius"/>
    </source>
</evidence>
<name>A0A8H5JEP0_9HYPO</name>
<keyword evidence="4 6" id="KW-0472">Membrane</keyword>
<keyword evidence="9" id="KW-1185">Reference proteome</keyword>
<dbReference type="GO" id="GO:0071944">
    <property type="term" value="C:cell periphery"/>
    <property type="evidence" value="ECO:0007669"/>
    <property type="project" value="UniProtKB-ARBA"/>
</dbReference>
<feature type="signal peptide" evidence="7">
    <location>
        <begin position="1"/>
        <end position="22"/>
    </location>
</feature>
<reference evidence="8 9" key="1">
    <citation type="submission" date="2020-05" db="EMBL/GenBank/DDBJ databases">
        <title>Identification and distribution of gene clusters putatively required for synthesis of sphingolipid metabolism inhibitors in phylogenetically diverse species of the filamentous fungus Fusarium.</title>
        <authorList>
            <person name="Kim H.-S."/>
            <person name="Busman M."/>
            <person name="Brown D.W."/>
            <person name="Divon H."/>
            <person name="Uhlig S."/>
            <person name="Proctor R.H."/>
        </authorList>
    </citation>
    <scope>NUCLEOTIDE SEQUENCE [LARGE SCALE GENOMIC DNA]</scope>
    <source>
        <strain evidence="8 9">NRRL 25196</strain>
    </source>
</reference>
<protein>
    <submittedName>
        <fullName evidence="8">Uncharacterized protein</fullName>
    </submittedName>
</protein>
<keyword evidence="3 6" id="KW-1133">Transmembrane helix</keyword>
<comment type="caution">
    <text evidence="8">The sequence shown here is derived from an EMBL/GenBank/DDBJ whole genome shotgun (WGS) entry which is preliminary data.</text>
</comment>
<dbReference type="EMBL" id="JAAOAO010000249">
    <property type="protein sequence ID" value="KAF5553502.1"/>
    <property type="molecule type" value="Genomic_DNA"/>
</dbReference>
<keyword evidence="2 6" id="KW-0812">Transmembrane</keyword>
<feature type="chain" id="PRO_5034121822" evidence="7">
    <location>
        <begin position="23"/>
        <end position="312"/>
    </location>
</feature>
<evidence type="ECO:0000256" key="3">
    <source>
        <dbReference type="ARBA" id="ARBA00022989"/>
    </source>
</evidence>
<evidence type="ECO:0000256" key="1">
    <source>
        <dbReference type="ARBA" id="ARBA00004167"/>
    </source>
</evidence>
<evidence type="ECO:0000313" key="8">
    <source>
        <dbReference type="EMBL" id="KAF5553502.1"/>
    </source>
</evidence>
<accession>A0A8H5JEP0</accession>
<feature type="transmembrane region" description="Helical" evidence="6">
    <location>
        <begin position="195"/>
        <end position="217"/>
    </location>
</feature>
<gene>
    <name evidence="8" type="ORF">FNAPI_6734</name>
</gene>
<dbReference type="AlphaFoldDB" id="A0A8H5JEP0"/>
<feature type="region of interest" description="Disordered" evidence="5">
    <location>
        <begin position="292"/>
        <end position="312"/>
    </location>
</feature>
<dbReference type="Proteomes" id="UP000574317">
    <property type="component" value="Unassembled WGS sequence"/>
</dbReference>
<dbReference type="GO" id="GO:0016020">
    <property type="term" value="C:membrane"/>
    <property type="evidence" value="ECO:0007669"/>
    <property type="project" value="UniProtKB-SubCell"/>
</dbReference>
<evidence type="ECO:0000256" key="4">
    <source>
        <dbReference type="ARBA" id="ARBA00023136"/>
    </source>
</evidence>
<dbReference type="InterPro" id="IPR051694">
    <property type="entry name" value="Immunoregulatory_rcpt-like"/>
</dbReference>
<evidence type="ECO:0000313" key="9">
    <source>
        <dbReference type="Proteomes" id="UP000574317"/>
    </source>
</evidence>
<evidence type="ECO:0000256" key="5">
    <source>
        <dbReference type="SAM" id="MobiDB-lite"/>
    </source>
</evidence>
<evidence type="ECO:0000256" key="2">
    <source>
        <dbReference type="ARBA" id="ARBA00022692"/>
    </source>
</evidence>
<evidence type="ECO:0000256" key="7">
    <source>
        <dbReference type="SAM" id="SignalP"/>
    </source>
</evidence>
<dbReference type="PANTHER" id="PTHR15549">
    <property type="entry name" value="PAIRED IMMUNOGLOBULIN-LIKE TYPE 2 RECEPTOR"/>
    <property type="match status" value="1"/>
</dbReference>
<keyword evidence="7" id="KW-0732">Signal</keyword>
<sequence length="312" mass="33702">MVWPARSGYFFIIFTTLESIHAINTANRAEERQTLGAPAAVTDPPLAVIDPLNLLLGYGPELKRRAESDDSGLAVTIAPDETCGTDSDQPYCRTYIYPGSIFDYRCESTTVDEIERVYFTSEGKKRANLVTTTLDPDSPGTSEDLEPVVTVTAQRKSSESPSVVTIYFIPQLPSAAATSSLFPTSNNKSTPVGPIVGGVVGGVAILGLIGLGAFCFVRRRRKNNHQEGMAPVNQSYVAQSMNQNQYPYHLQHQGAIAPYTDASMVLSPPLDARGQLSPPMVQNPAPAYEMAGIEAREPEPVYEMGGDSPGRK</sequence>
<dbReference type="PANTHER" id="PTHR15549:SF26">
    <property type="entry name" value="AXIAL BUDDING PATTERN PROTEIN 2-RELATED"/>
    <property type="match status" value="1"/>
</dbReference>
<proteinExistence type="predicted"/>
<organism evidence="8 9">
    <name type="scientific">Fusarium napiforme</name>
    <dbReference type="NCBI Taxonomy" id="42672"/>
    <lineage>
        <taxon>Eukaryota</taxon>
        <taxon>Fungi</taxon>
        <taxon>Dikarya</taxon>
        <taxon>Ascomycota</taxon>
        <taxon>Pezizomycotina</taxon>
        <taxon>Sordariomycetes</taxon>
        <taxon>Hypocreomycetidae</taxon>
        <taxon>Hypocreales</taxon>
        <taxon>Nectriaceae</taxon>
        <taxon>Fusarium</taxon>
        <taxon>Fusarium fujikuroi species complex</taxon>
    </lineage>
</organism>